<gene>
    <name evidence="3" type="ORF">SAMN04490357_0333</name>
</gene>
<feature type="domain" description="L-lysine epsilon oxidase C-terminal" evidence="2">
    <location>
        <begin position="707"/>
        <end position="849"/>
    </location>
</feature>
<dbReference type="InterPro" id="IPR020835">
    <property type="entry name" value="Catalase_sf"/>
</dbReference>
<organism evidence="3 4">
    <name type="scientific">Streptomyces misionensis</name>
    <dbReference type="NCBI Taxonomy" id="67331"/>
    <lineage>
        <taxon>Bacteria</taxon>
        <taxon>Bacillati</taxon>
        <taxon>Actinomycetota</taxon>
        <taxon>Actinomycetes</taxon>
        <taxon>Kitasatosporales</taxon>
        <taxon>Streptomycetaceae</taxon>
        <taxon>Streptomyces</taxon>
    </lineage>
</organism>
<accession>A0A1H4M0G7</accession>
<evidence type="ECO:0000259" key="2">
    <source>
        <dbReference type="Pfam" id="PF18417"/>
    </source>
</evidence>
<evidence type="ECO:0000313" key="3">
    <source>
        <dbReference type="EMBL" id="SEB76529.1"/>
    </source>
</evidence>
<dbReference type="Pfam" id="PF18417">
    <property type="entry name" value="LodA_C"/>
    <property type="match status" value="1"/>
</dbReference>
<dbReference type="CDD" id="cd14731">
    <property type="entry name" value="LodA_like_1"/>
    <property type="match status" value="1"/>
</dbReference>
<evidence type="ECO:0000259" key="1">
    <source>
        <dbReference type="Pfam" id="PF17990"/>
    </source>
</evidence>
<dbReference type="InterPro" id="IPR033798">
    <property type="entry name" value="LodA-like"/>
</dbReference>
<dbReference type="AlphaFoldDB" id="A0A1H4M0G7"/>
<dbReference type="EMBL" id="FNTD01000004">
    <property type="protein sequence ID" value="SEB76529.1"/>
    <property type="molecule type" value="Genomic_DNA"/>
</dbReference>
<evidence type="ECO:0000313" key="4">
    <source>
        <dbReference type="Proteomes" id="UP000182375"/>
    </source>
</evidence>
<dbReference type="Pfam" id="PF17990">
    <property type="entry name" value="LodA_N"/>
    <property type="match status" value="1"/>
</dbReference>
<proteinExistence type="predicted"/>
<name>A0A1H4M0G7_9ACTN</name>
<dbReference type="Proteomes" id="UP000182375">
    <property type="component" value="Unassembled WGS sequence"/>
</dbReference>
<dbReference type="InterPro" id="IPR041168">
    <property type="entry name" value="LodA_N"/>
</dbReference>
<sequence length="1012" mass="110742">MTGTPRPSDDTAGLPPLPGCAEDAAAALKRMFVDLTQGARMARGQDPVKRPVFLKPHGVARGTLTVADDLPAELRVGFLEAARTRPGGLTAWVRFSSDTVPGSSDLKTTLGVGIKLFGVPGPKLLEADTEADTQDLLLQNHDVFFVDTAQDMCEFTKAGVVDGSYDPYLEAHPVAREILDAMAKFEESTLTADYWGVLPYAFGPDRYVKYKLVPAGCEPGDPKATPPDEDPAYLGTDLSYRLAAGPAAFDLLLQFRTDDERMPLDRATVRWEESESSPVKVARLTLQQQDVTARGQAAYGENLALNPWHSLAEHRPVGSIAEVRRTVYQASAEQRRDVNGVPAAEPGPARPYLTPPPARDTRIVRAAVHPAIGVARVGDSTMDDFVLAPEVDDPAPLPAGSYKDVTGALKRQGVRFRVYGYNAAGEPVAELTADNADLRWTVHVANSKAAWYQFQIALDIPEAEKADASNLRNPKIPADQRSLLVIDPGRRSIRGRNRSGGPEYRFDTGTFMDKPVYLGELRTDDSGRLIFLGGHGVSASATGDPAGTFANNDGWYDDTSDGPVTAEVSIDGRPIPVDPGWVVTAPPNYAPELSSVRTMYDLVRGSFFSAGLLEEPRHVSFTRDVLPVLRRLSGLQWVNKGLATQFGFGGREYLLDPDRLTALADPSPVHRELRRQVWLSVRDYDRDGMSPVPWPAVYGDAMNLPPQSVRQHMTLSPLQSRLLQRWANGDFDADYDPHAVPPATLHDVPFAERPATLDRAALSFCLADAFHPGCELTWPMRHTTLYSSPFRIRHRAEDAPPPPYYGQTLTPQTALSPDGPLHAQGPGDLTRWMAVPWQTDTASCRSGYEYSFSLGLGPYDPYLPTFWPARVPNHVLAEEDYAVVVDTDRPIADRLAAFENRRTWLRWLPRDYIAAINAMVQDFGKLGVVERRPGPPDDPRFPRELLVESEVGFPPAPAPPAGRNLVTVHVDRGADPVLGAAALATAVTMANAPDEEVSAGFIDKVKRFRSGR</sequence>
<dbReference type="Gene3D" id="2.40.180.10">
    <property type="entry name" value="Catalase core domain"/>
    <property type="match status" value="1"/>
</dbReference>
<evidence type="ECO:0008006" key="5">
    <source>
        <dbReference type="Google" id="ProtNLM"/>
    </source>
</evidence>
<dbReference type="InterPro" id="IPR041173">
    <property type="entry name" value="LodA_C"/>
</dbReference>
<protein>
    <recommendedName>
        <fullName evidence="5">Catalase</fullName>
    </recommendedName>
</protein>
<dbReference type="RefSeq" id="WP_244174786.1">
    <property type="nucleotide sequence ID" value="NZ_FNTD01000004.1"/>
</dbReference>
<reference evidence="3 4" key="1">
    <citation type="submission" date="2016-10" db="EMBL/GenBank/DDBJ databases">
        <authorList>
            <person name="de Groot N.N."/>
        </authorList>
    </citation>
    <scope>NUCLEOTIDE SEQUENCE [LARGE SCALE GENOMIC DNA]</scope>
    <source>
        <strain evidence="3 4">DSM 40306</strain>
    </source>
</reference>
<feature type="domain" description="L-Lysine epsilon oxidase N-terminal" evidence="1">
    <location>
        <begin position="369"/>
        <end position="583"/>
    </location>
</feature>
<dbReference type="SUPFAM" id="SSF56634">
    <property type="entry name" value="Heme-dependent catalase-like"/>
    <property type="match status" value="1"/>
</dbReference>
<dbReference type="STRING" id="67331.SAMN04490357_0333"/>
<dbReference type="GO" id="GO:0020037">
    <property type="term" value="F:heme binding"/>
    <property type="evidence" value="ECO:0007669"/>
    <property type="project" value="InterPro"/>
</dbReference>
<dbReference type="GeneID" id="95509620"/>